<proteinExistence type="predicted"/>
<gene>
    <name evidence="1" type="ORF">VMF7928_04385</name>
</gene>
<comment type="caution">
    <text evidence="1">The sequence shown here is derived from an EMBL/GenBank/DDBJ whole genome shotgun (WGS) entry which is preliminary data.</text>
</comment>
<protein>
    <submittedName>
        <fullName evidence="1">Uncharacterized protein</fullName>
    </submittedName>
</protein>
<dbReference type="EMBL" id="CAKLDM010000004">
    <property type="protein sequence ID" value="CAH0543066.1"/>
    <property type="molecule type" value="Genomic_DNA"/>
</dbReference>
<dbReference type="RefSeq" id="WP_237363912.1">
    <property type="nucleotide sequence ID" value="NZ_CAKLDM010000004.1"/>
</dbReference>
<dbReference type="Proteomes" id="UP000838748">
    <property type="component" value="Unassembled WGS sequence"/>
</dbReference>
<sequence length="446" mass="49083">MTSPQFEETIILPPALVDLNALPLLTDTQYLEAFTSQSLNRKFCGVVRRGIFRGYACEPGSGLNLGINIGKNASGEPATFGVALVERDDYLLTVRQQHDMSVTLQAGKTSYVVLEAIYQHGLKTTQVDINATQEAACIKVVGEGEVQSHHLVLCKAVIPAGTTQLTMLHLNFDEREQGGYDLEGHVNHPDPHVQYERKDNAATDDDINKTSYDEKHVKLPQFWKGIYKKLDGYNIDTKASQSDAEAGTNDTKWMSPLKVMQWWNKLKTTSLAIAGFWSFRNLKVDSTDNNSPVLYVEGHRSNASDTIGTISFKNRYNNDIYSIFANGKGDLFWHGHKIYHEGNKPSKADVGLSSVVNAGQSSSVTSTSTSTYATTAGVKTAYDKAVSALNTANSKMTQTQGDARYASLTSDQNINGKNTFAEEIGVTEKSSIKYDPTSETIQFKFS</sequence>
<keyword evidence="2" id="KW-1185">Reference proteome</keyword>
<reference evidence="1" key="1">
    <citation type="submission" date="2021-11" db="EMBL/GenBank/DDBJ databases">
        <authorList>
            <person name="Rodrigo-Torres L."/>
            <person name="Arahal R. D."/>
            <person name="Lucena T."/>
        </authorList>
    </citation>
    <scope>NUCLEOTIDE SEQUENCE</scope>
    <source>
        <strain evidence="1">CECT 7928</strain>
    </source>
</reference>
<accession>A0ABN8E901</accession>
<name>A0ABN8E901_9VIBR</name>
<evidence type="ECO:0000313" key="2">
    <source>
        <dbReference type="Proteomes" id="UP000838748"/>
    </source>
</evidence>
<evidence type="ECO:0000313" key="1">
    <source>
        <dbReference type="EMBL" id="CAH0543066.1"/>
    </source>
</evidence>
<organism evidence="1 2">
    <name type="scientific">Vibrio marisflavi CECT 7928</name>
    <dbReference type="NCBI Taxonomy" id="634439"/>
    <lineage>
        <taxon>Bacteria</taxon>
        <taxon>Pseudomonadati</taxon>
        <taxon>Pseudomonadota</taxon>
        <taxon>Gammaproteobacteria</taxon>
        <taxon>Vibrionales</taxon>
        <taxon>Vibrionaceae</taxon>
        <taxon>Vibrio</taxon>
    </lineage>
</organism>